<dbReference type="SMART" id="SM00388">
    <property type="entry name" value="HisKA"/>
    <property type="match status" value="1"/>
</dbReference>
<dbReference type="EC" id="2.7.13.3" evidence="3"/>
<keyword evidence="4" id="KW-0597">Phosphoprotein</keyword>
<protein>
    <recommendedName>
        <fullName evidence="3">histidine kinase</fullName>
        <ecNumber evidence="3">2.7.13.3</ecNumber>
    </recommendedName>
</protein>
<dbReference type="PROSITE" id="PS50109">
    <property type="entry name" value="HIS_KIN"/>
    <property type="match status" value="1"/>
</dbReference>
<dbReference type="Gene3D" id="3.30.565.10">
    <property type="entry name" value="Histidine kinase-like ATPase, C-terminal domain"/>
    <property type="match status" value="1"/>
</dbReference>
<dbReference type="Gene3D" id="1.10.287.130">
    <property type="match status" value="1"/>
</dbReference>
<evidence type="ECO:0000256" key="8">
    <source>
        <dbReference type="ARBA" id="ARBA00022989"/>
    </source>
</evidence>
<dbReference type="SMART" id="SM00387">
    <property type="entry name" value="HATPase_c"/>
    <property type="match status" value="1"/>
</dbReference>
<evidence type="ECO:0000256" key="1">
    <source>
        <dbReference type="ARBA" id="ARBA00000085"/>
    </source>
</evidence>
<dbReference type="Proteomes" id="UP000609064">
    <property type="component" value="Unassembled WGS sequence"/>
</dbReference>
<dbReference type="InterPro" id="IPR003661">
    <property type="entry name" value="HisK_dim/P_dom"/>
</dbReference>
<reference evidence="14" key="1">
    <citation type="journal article" date="2014" name="Int. J. Syst. Evol. Microbiol.">
        <title>Complete genome sequence of Corynebacterium casei LMG S-19264T (=DSM 44701T), isolated from a smear-ripened cheese.</title>
        <authorList>
            <consortium name="US DOE Joint Genome Institute (JGI-PGF)"/>
            <person name="Walter F."/>
            <person name="Albersmeier A."/>
            <person name="Kalinowski J."/>
            <person name="Ruckert C."/>
        </authorList>
    </citation>
    <scope>NUCLEOTIDE SEQUENCE</scope>
    <source>
        <strain evidence="14">CGMCC 1.15958</strain>
    </source>
</reference>
<evidence type="ECO:0000256" key="3">
    <source>
        <dbReference type="ARBA" id="ARBA00012438"/>
    </source>
</evidence>
<keyword evidence="6 11" id="KW-0812">Transmembrane</keyword>
<dbReference type="PANTHER" id="PTHR45436">
    <property type="entry name" value="SENSOR HISTIDINE KINASE YKOH"/>
    <property type="match status" value="1"/>
</dbReference>
<keyword evidence="10 11" id="KW-0472">Membrane</keyword>
<dbReference type="InterPro" id="IPR003594">
    <property type="entry name" value="HATPase_dom"/>
</dbReference>
<evidence type="ECO:0000259" key="12">
    <source>
        <dbReference type="PROSITE" id="PS50109"/>
    </source>
</evidence>
<organism evidence="14 15">
    <name type="scientific">Emticicia aquatilis</name>
    <dbReference type="NCBI Taxonomy" id="1537369"/>
    <lineage>
        <taxon>Bacteria</taxon>
        <taxon>Pseudomonadati</taxon>
        <taxon>Bacteroidota</taxon>
        <taxon>Cytophagia</taxon>
        <taxon>Cytophagales</taxon>
        <taxon>Leadbetterellaceae</taxon>
        <taxon>Emticicia</taxon>
    </lineage>
</organism>
<accession>A0A916YRY0</accession>
<sequence length="454" mass="52108">MKLRQQITLRFVVVVMAILSITMLSVYVFTSYFLNKNFYRRLNNRAETVVGWLSQTIESRKDIAFLESLLKNRKDQITAEEIIVYDDNNRVVFVSNAAQVKEIEPKILAEIKQKASIEFVENDLVGVGILYERAFKQYIVIAMAKNQYADEFLQQMRWMMFGLLTFSIIFVGFIGWFYAKKTLEPIERIGTELNNIFPQNLNKRLELNQNKDEINNLTLTINQLLDRVEEGLGLQKMFIGNVSHELQNPLTRISSQLEVSLLKERTATEYQTTIFSALEDITDLVKLTQNLLKLSRMTAYNNELLAETVRLDELLFEAKNFVLNNNPNYKIELTFDALPEEPEHLCIVGNSSLLKIAFVNLVQNACKFSSDNQALINLSATDSFKVIHIEDKGIGIEPKEIEYIFQPFYRSSKTSETKGYGIGLSLVDRIIKMHNGKIKVASELGIGTKFSVIF</sequence>
<dbReference type="PANTHER" id="PTHR45436:SF5">
    <property type="entry name" value="SENSOR HISTIDINE KINASE TRCS"/>
    <property type="match status" value="1"/>
</dbReference>
<comment type="subcellular location">
    <subcellularLocation>
        <location evidence="2">Membrane</location>
    </subcellularLocation>
</comment>
<evidence type="ECO:0000256" key="6">
    <source>
        <dbReference type="ARBA" id="ARBA00022692"/>
    </source>
</evidence>
<dbReference type="EMBL" id="BMKK01000004">
    <property type="protein sequence ID" value="GGD58684.1"/>
    <property type="molecule type" value="Genomic_DNA"/>
</dbReference>
<evidence type="ECO:0000259" key="13">
    <source>
        <dbReference type="PROSITE" id="PS50885"/>
    </source>
</evidence>
<keyword evidence="5" id="KW-0808">Transferase</keyword>
<dbReference type="InterPro" id="IPR036890">
    <property type="entry name" value="HATPase_C_sf"/>
</dbReference>
<dbReference type="SUPFAM" id="SSF55874">
    <property type="entry name" value="ATPase domain of HSP90 chaperone/DNA topoisomerase II/histidine kinase"/>
    <property type="match status" value="1"/>
</dbReference>
<dbReference type="PRINTS" id="PR00344">
    <property type="entry name" value="BCTRLSENSOR"/>
</dbReference>
<feature type="transmembrane region" description="Helical" evidence="11">
    <location>
        <begin position="12"/>
        <end position="34"/>
    </location>
</feature>
<gene>
    <name evidence="14" type="ORF">GCM10011514_23380</name>
</gene>
<proteinExistence type="predicted"/>
<comment type="caution">
    <text evidence="14">The sequence shown here is derived from an EMBL/GenBank/DDBJ whole genome shotgun (WGS) entry which is preliminary data.</text>
</comment>
<keyword evidence="15" id="KW-1185">Reference proteome</keyword>
<evidence type="ECO:0000313" key="14">
    <source>
        <dbReference type="EMBL" id="GGD58684.1"/>
    </source>
</evidence>
<dbReference type="Pfam" id="PF00512">
    <property type="entry name" value="HisKA"/>
    <property type="match status" value="1"/>
</dbReference>
<feature type="transmembrane region" description="Helical" evidence="11">
    <location>
        <begin position="158"/>
        <end position="179"/>
    </location>
</feature>
<dbReference type="PROSITE" id="PS50885">
    <property type="entry name" value="HAMP"/>
    <property type="match status" value="1"/>
</dbReference>
<dbReference type="InterPro" id="IPR050428">
    <property type="entry name" value="TCS_sensor_his_kinase"/>
</dbReference>
<feature type="domain" description="Histidine kinase" evidence="12">
    <location>
        <begin position="241"/>
        <end position="454"/>
    </location>
</feature>
<dbReference type="Pfam" id="PF02518">
    <property type="entry name" value="HATPase_c"/>
    <property type="match status" value="1"/>
</dbReference>
<comment type="catalytic activity">
    <reaction evidence="1">
        <text>ATP + protein L-histidine = ADP + protein N-phospho-L-histidine.</text>
        <dbReference type="EC" id="2.7.13.3"/>
    </reaction>
</comment>
<name>A0A916YRY0_9BACT</name>
<dbReference type="CDD" id="cd00082">
    <property type="entry name" value="HisKA"/>
    <property type="match status" value="1"/>
</dbReference>
<evidence type="ECO:0000256" key="2">
    <source>
        <dbReference type="ARBA" id="ARBA00004370"/>
    </source>
</evidence>
<reference evidence="14" key="2">
    <citation type="submission" date="2020-09" db="EMBL/GenBank/DDBJ databases">
        <authorList>
            <person name="Sun Q."/>
            <person name="Zhou Y."/>
        </authorList>
    </citation>
    <scope>NUCLEOTIDE SEQUENCE</scope>
    <source>
        <strain evidence="14">CGMCC 1.15958</strain>
    </source>
</reference>
<dbReference type="Gene3D" id="6.10.340.10">
    <property type="match status" value="1"/>
</dbReference>
<evidence type="ECO:0000313" key="15">
    <source>
        <dbReference type="Proteomes" id="UP000609064"/>
    </source>
</evidence>
<dbReference type="AlphaFoldDB" id="A0A916YRY0"/>
<keyword evidence="9" id="KW-0902">Two-component regulatory system</keyword>
<dbReference type="RefSeq" id="WP_188766267.1">
    <property type="nucleotide sequence ID" value="NZ_BMKK01000004.1"/>
</dbReference>
<dbReference type="InterPro" id="IPR003660">
    <property type="entry name" value="HAMP_dom"/>
</dbReference>
<dbReference type="GO" id="GO:0005886">
    <property type="term" value="C:plasma membrane"/>
    <property type="evidence" value="ECO:0007669"/>
    <property type="project" value="TreeGrafter"/>
</dbReference>
<feature type="domain" description="HAMP" evidence="13">
    <location>
        <begin position="180"/>
        <end position="233"/>
    </location>
</feature>
<evidence type="ECO:0000256" key="9">
    <source>
        <dbReference type="ARBA" id="ARBA00023012"/>
    </source>
</evidence>
<evidence type="ECO:0000256" key="5">
    <source>
        <dbReference type="ARBA" id="ARBA00022679"/>
    </source>
</evidence>
<evidence type="ECO:0000256" key="10">
    <source>
        <dbReference type="ARBA" id="ARBA00023136"/>
    </source>
</evidence>
<evidence type="ECO:0000256" key="7">
    <source>
        <dbReference type="ARBA" id="ARBA00022777"/>
    </source>
</evidence>
<keyword evidence="8 11" id="KW-1133">Transmembrane helix</keyword>
<dbReference type="InterPro" id="IPR005467">
    <property type="entry name" value="His_kinase_dom"/>
</dbReference>
<evidence type="ECO:0000256" key="11">
    <source>
        <dbReference type="SAM" id="Phobius"/>
    </source>
</evidence>
<keyword evidence="7 14" id="KW-0418">Kinase</keyword>
<dbReference type="SUPFAM" id="SSF47384">
    <property type="entry name" value="Homodimeric domain of signal transducing histidine kinase"/>
    <property type="match status" value="1"/>
</dbReference>
<dbReference type="InterPro" id="IPR004358">
    <property type="entry name" value="Sig_transdc_His_kin-like_C"/>
</dbReference>
<dbReference type="InterPro" id="IPR036097">
    <property type="entry name" value="HisK_dim/P_sf"/>
</dbReference>
<evidence type="ECO:0000256" key="4">
    <source>
        <dbReference type="ARBA" id="ARBA00022553"/>
    </source>
</evidence>
<dbReference type="GO" id="GO:0000155">
    <property type="term" value="F:phosphorelay sensor kinase activity"/>
    <property type="evidence" value="ECO:0007669"/>
    <property type="project" value="InterPro"/>
</dbReference>